<dbReference type="SUPFAM" id="SSF55073">
    <property type="entry name" value="Nucleotide cyclase"/>
    <property type="match status" value="1"/>
</dbReference>
<evidence type="ECO:0000256" key="1">
    <source>
        <dbReference type="SAM" id="MobiDB-lite"/>
    </source>
</evidence>
<dbReference type="InterPro" id="IPR035919">
    <property type="entry name" value="EAL_sf"/>
</dbReference>
<dbReference type="CDD" id="cd01949">
    <property type="entry name" value="GGDEF"/>
    <property type="match status" value="1"/>
</dbReference>
<dbReference type="CDD" id="cd01948">
    <property type="entry name" value="EAL"/>
    <property type="match status" value="1"/>
</dbReference>
<dbReference type="Gene3D" id="3.30.70.270">
    <property type="match status" value="1"/>
</dbReference>
<gene>
    <name evidence="4" type="ORF">NFI88_08275</name>
</gene>
<dbReference type="Proteomes" id="UP001524547">
    <property type="component" value="Unassembled WGS sequence"/>
</dbReference>
<evidence type="ECO:0000313" key="4">
    <source>
        <dbReference type="EMBL" id="MCQ8240831.1"/>
    </source>
</evidence>
<reference evidence="4 5" key="1">
    <citation type="submission" date="2022-06" db="EMBL/GenBank/DDBJ databases">
        <title>Rhizosaccharibacter gen. nov. sp. nov. KSS12, endophytic bacteria isolated from sugarcane.</title>
        <authorList>
            <person name="Pitiwittayakul N."/>
        </authorList>
    </citation>
    <scope>NUCLEOTIDE SEQUENCE [LARGE SCALE GENOMIC DNA]</scope>
    <source>
        <strain evidence="4 5">KSS12</strain>
    </source>
</reference>
<accession>A0ABT1VWW9</accession>
<dbReference type="NCBIfam" id="TIGR00254">
    <property type="entry name" value="GGDEF"/>
    <property type="match status" value="1"/>
</dbReference>
<dbReference type="EMBL" id="JAMZEJ010000004">
    <property type="protein sequence ID" value="MCQ8240831.1"/>
    <property type="molecule type" value="Genomic_DNA"/>
</dbReference>
<comment type="caution">
    <text evidence="4">The sequence shown here is derived from an EMBL/GenBank/DDBJ whole genome shotgun (WGS) entry which is preliminary data.</text>
</comment>
<dbReference type="RefSeq" id="WP_422919562.1">
    <property type="nucleotide sequence ID" value="NZ_JAMZEJ010000004.1"/>
</dbReference>
<dbReference type="InterPro" id="IPR043128">
    <property type="entry name" value="Rev_trsase/Diguanyl_cyclase"/>
</dbReference>
<dbReference type="PROSITE" id="PS50883">
    <property type="entry name" value="EAL"/>
    <property type="match status" value="1"/>
</dbReference>
<keyword evidence="5" id="KW-1185">Reference proteome</keyword>
<dbReference type="InterPro" id="IPR052155">
    <property type="entry name" value="Biofilm_reg_signaling"/>
</dbReference>
<sequence length="600" mass="63937">MARSPSTPAASSAHERIALPGGDIRVDDGSDPFGALTRLALRASGAAVSVLLVEDGTGLRLRSAAGLLRGQLLPAHLLRAQLTRSRRSMIEIEDLLHDPDNAGAPEEERQEGWRAFAAATVRDADGVLVGLLCVLDLSARRHGREVLLTLVDLARTASALLIAQKAARPTVAATGNTSAARGISVLPGRDVLDQQLAADIASSFNGSTASPFALLRIDLDRLAAINDLYGRDTADRMLDQVAGRLRASTPTPGFLAHLGGSAFAIVASGRTGASDAENMARRILDRLREPMQIDSLELPLRAAIGVALFPADGGTGADLLQAAEAALAVAKRDGPGRHRRATPEILSAHAISAGMEQDLQVAVASGGFHLNWMPVIDTASEQVVSFEALIRWDRPGHGEVPPSSFIPVAEAAGLIEQVDGWVLDAACQEACTWERPLGVSVNVSPLWLTHNRLPSLIRRVLDRTGLDPDRLQVELSERTWMSDPDTLRRELAQVRAMGVHLALDDFGTGYGSLSALGTYPFDHVKLDRAFVRMLGHDQRADAIMRSVLQMVQALGMTACAEGVETEAQMAFLDAHGCEQVQGYLIGRPITDLKLRAGNAG</sequence>
<dbReference type="InterPro" id="IPR029787">
    <property type="entry name" value="Nucleotide_cyclase"/>
</dbReference>
<dbReference type="SMART" id="SM00267">
    <property type="entry name" value="GGDEF"/>
    <property type="match status" value="1"/>
</dbReference>
<dbReference type="Pfam" id="PF00563">
    <property type="entry name" value="EAL"/>
    <property type="match status" value="1"/>
</dbReference>
<feature type="region of interest" description="Disordered" evidence="1">
    <location>
        <begin position="1"/>
        <end position="23"/>
    </location>
</feature>
<dbReference type="SUPFAM" id="SSF141868">
    <property type="entry name" value="EAL domain-like"/>
    <property type="match status" value="1"/>
</dbReference>
<dbReference type="Pfam" id="PF00990">
    <property type="entry name" value="GGDEF"/>
    <property type="match status" value="1"/>
</dbReference>
<dbReference type="SMART" id="SM00052">
    <property type="entry name" value="EAL"/>
    <property type="match status" value="1"/>
</dbReference>
<evidence type="ECO:0000313" key="5">
    <source>
        <dbReference type="Proteomes" id="UP001524547"/>
    </source>
</evidence>
<dbReference type="InterPro" id="IPR000160">
    <property type="entry name" value="GGDEF_dom"/>
</dbReference>
<dbReference type="PROSITE" id="PS50887">
    <property type="entry name" value="GGDEF"/>
    <property type="match status" value="1"/>
</dbReference>
<dbReference type="PANTHER" id="PTHR44757:SF2">
    <property type="entry name" value="BIOFILM ARCHITECTURE MAINTENANCE PROTEIN MBAA"/>
    <property type="match status" value="1"/>
</dbReference>
<dbReference type="InterPro" id="IPR001633">
    <property type="entry name" value="EAL_dom"/>
</dbReference>
<proteinExistence type="predicted"/>
<feature type="compositionally biased region" description="Low complexity" evidence="1">
    <location>
        <begin position="1"/>
        <end position="12"/>
    </location>
</feature>
<feature type="domain" description="GGDEF" evidence="3">
    <location>
        <begin position="210"/>
        <end position="345"/>
    </location>
</feature>
<evidence type="ECO:0000259" key="2">
    <source>
        <dbReference type="PROSITE" id="PS50883"/>
    </source>
</evidence>
<evidence type="ECO:0000259" key="3">
    <source>
        <dbReference type="PROSITE" id="PS50887"/>
    </source>
</evidence>
<feature type="domain" description="EAL" evidence="2">
    <location>
        <begin position="352"/>
        <end position="600"/>
    </location>
</feature>
<dbReference type="Gene3D" id="3.20.20.450">
    <property type="entry name" value="EAL domain"/>
    <property type="match status" value="1"/>
</dbReference>
<dbReference type="SUPFAM" id="SSF55781">
    <property type="entry name" value="GAF domain-like"/>
    <property type="match status" value="1"/>
</dbReference>
<name>A0ABT1VWW9_9PROT</name>
<protein>
    <submittedName>
        <fullName evidence="4">EAL domain-containing protein</fullName>
    </submittedName>
</protein>
<organism evidence="4 5">
    <name type="scientific">Rhizosaccharibacter radicis</name>
    <dbReference type="NCBI Taxonomy" id="2782605"/>
    <lineage>
        <taxon>Bacteria</taxon>
        <taxon>Pseudomonadati</taxon>
        <taxon>Pseudomonadota</taxon>
        <taxon>Alphaproteobacteria</taxon>
        <taxon>Acetobacterales</taxon>
        <taxon>Acetobacteraceae</taxon>
        <taxon>Rhizosaccharibacter</taxon>
    </lineage>
</organism>
<dbReference type="PANTHER" id="PTHR44757">
    <property type="entry name" value="DIGUANYLATE CYCLASE DGCP"/>
    <property type="match status" value="1"/>
</dbReference>